<dbReference type="Pfam" id="PF23070">
    <property type="entry name" value="DUF7043"/>
    <property type="match status" value="1"/>
</dbReference>
<dbReference type="PANTHER" id="PTHR22255:SF4">
    <property type="entry name" value="CATION-INDEPENDENT MANNOSE-6-PHOSPHATE RECEPTOR"/>
    <property type="match status" value="1"/>
</dbReference>
<evidence type="ECO:0000259" key="1">
    <source>
        <dbReference type="Pfam" id="PF23069"/>
    </source>
</evidence>
<evidence type="ECO:0000259" key="2">
    <source>
        <dbReference type="Pfam" id="PF23070"/>
    </source>
</evidence>
<dbReference type="Proteomes" id="UP000694941">
    <property type="component" value="Unplaced"/>
</dbReference>
<evidence type="ECO:0000313" key="3">
    <source>
        <dbReference type="Proteomes" id="UP000694941"/>
    </source>
</evidence>
<dbReference type="PANTHER" id="PTHR22255">
    <property type="entry name" value="LP06548P"/>
    <property type="match status" value="1"/>
</dbReference>
<dbReference type="RefSeq" id="XP_022258536.1">
    <property type="nucleotide sequence ID" value="XM_022402828.1"/>
</dbReference>
<dbReference type="GeneID" id="111089773"/>
<dbReference type="InterPro" id="IPR055470">
    <property type="entry name" value="DUF7042"/>
</dbReference>
<evidence type="ECO:0000313" key="4">
    <source>
        <dbReference type="RefSeq" id="XP_022258536.1"/>
    </source>
</evidence>
<keyword evidence="3" id="KW-1185">Reference proteome</keyword>
<protein>
    <submittedName>
        <fullName evidence="4">Uncharacterized protein LOC111089773</fullName>
    </submittedName>
</protein>
<dbReference type="InterPro" id="IPR055471">
    <property type="entry name" value="DUF7043"/>
</dbReference>
<feature type="domain" description="DUF7042" evidence="1">
    <location>
        <begin position="12"/>
        <end position="64"/>
    </location>
</feature>
<gene>
    <name evidence="4" type="primary">LOC111089773</name>
</gene>
<reference evidence="4" key="1">
    <citation type="submission" date="2025-08" db="UniProtKB">
        <authorList>
            <consortium name="RefSeq"/>
        </authorList>
    </citation>
    <scope>IDENTIFICATION</scope>
    <source>
        <tissue evidence="4">Muscle</tissue>
    </source>
</reference>
<proteinExistence type="predicted"/>
<feature type="domain" description="DUF7043" evidence="2">
    <location>
        <begin position="113"/>
        <end position="217"/>
    </location>
</feature>
<organism evidence="3 4">
    <name type="scientific">Limulus polyphemus</name>
    <name type="common">Atlantic horseshoe crab</name>
    <dbReference type="NCBI Taxonomy" id="6850"/>
    <lineage>
        <taxon>Eukaryota</taxon>
        <taxon>Metazoa</taxon>
        <taxon>Ecdysozoa</taxon>
        <taxon>Arthropoda</taxon>
        <taxon>Chelicerata</taxon>
        <taxon>Merostomata</taxon>
        <taxon>Xiphosura</taxon>
        <taxon>Limulidae</taxon>
        <taxon>Limulus</taxon>
    </lineage>
</organism>
<dbReference type="Pfam" id="PF23069">
    <property type="entry name" value="DUF7042"/>
    <property type="match status" value="1"/>
</dbReference>
<accession>A0ABM1TRN0</accession>
<sequence length="302" mass="34065">KKDPRNAFTVQNVFCPINGKFRFTFHGNNGNYRCDEPYPELSNCPHGNTLEFRFHQCTFPDTSTRRISYGLGVEFLNPQRLNSNCFSLSAASCGKAVTLKVPSRSLPAPVLTTMCEFPSWFQGRWENLEVSGNKFVYEDHRKLQAITAWCVTMETNTPFELFHIYTVTQCGDEAYNCVWLQQRTENIVELQLGVSSSSEYIPSFCRNHRFEPHTWVTLGRIDVTESESCPISGTYIGAASGGERLCAKLATDCDSPDILFYSIRGCKDKPYSYGASSGSVNHQSQSFYGDLQEHEPIGKVKC</sequence>
<name>A0ABM1TRN0_LIMPO</name>
<feature type="non-terminal residue" evidence="4">
    <location>
        <position position="1"/>
    </location>
</feature>